<reference evidence="2 3" key="1">
    <citation type="submission" date="2019-12" db="EMBL/GenBank/DDBJ databases">
        <title>Whole genome shotgun sequence of Streptomyces hygroscopicus subsp. glebosus NBRC 13786.</title>
        <authorList>
            <person name="Ichikawa N."/>
            <person name="Kimura A."/>
            <person name="Kitahashi Y."/>
            <person name="Komaki H."/>
            <person name="Tamura T."/>
        </authorList>
    </citation>
    <scope>NUCLEOTIDE SEQUENCE [LARGE SCALE GENOMIC DNA]</scope>
    <source>
        <strain evidence="2 3">NBRC 13786</strain>
    </source>
</reference>
<keyword evidence="3" id="KW-1185">Reference proteome</keyword>
<gene>
    <name evidence="2" type="ORF">Sgleb_73030</name>
</gene>
<name>A0A640TAE2_9ACTN</name>
<evidence type="ECO:0000313" key="3">
    <source>
        <dbReference type="Proteomes" id="UP000430079"/>
    </source>
</evidence>
<dbReference type="Proteomes" id="UP000430079">
    <property type="component" value="Unassembled WGS sequence"/>
</dbReference>
<feature type="region of interest" description="Disordered" evidence="1">
    <location>
        <begin position="1"/>
        <end position="20"/>
    </location>
</feature>
<sequence>METFTDSWYSPDPTNTRSPACARDTAAEIVGASAGTLIVTCAPGGRRPWFDPSSPGPQPASTQVSVLSNATITRRRRRGMARILA</sequence>
<proteinExistence type="predicted"/>
<dbReference type="EMBL" id="BLIO01000001">
    <property type="protein sequence ID" value="GFE19256.1"/>
    <property type="molecule type" value="Genomic_DNA"/>
</dbReference>
<comment type="caution">
    <text evidence="2">The sequence shown here is derived from an EMBL/GenBank/DDBJ whole genome shotgun (WGS) entry which is preliminary data.</text>
</comment>
<protein>
    <submittedName>
        <fullName evidence="2">Uncharacterized protein</fullName>
    </submittedName>
</protein>
<accession>A0A640TAE2</accession>
<feature type="compositionally biased region" description="Polar residues" evidence="1">
    <location>
        <begin position="1"/>
        <end position="18"/>
    </location>
</feature>
<evidence type="ECO:0000313" key="2">
    <source>
        <dbReference type="EMBL" id="GFE19256.1"/>
    </source>
</evidence>
<evidence type="ECO:0000256" key="1">
    <source>
        <dbReference type="SAM" id="MobiDB-lite"/>
    </source>
</evidence>
<organism evidence="2 3">
    <name type="scientific">Streptomyces glebosus</name>
    <dbReference type="NCBI Taxonomy" id="249580"/>
    <lineage>
        <taxon>Bacteria</taxon>
        <taxon>Bacillati</taxon>
        <taxon>Actinomycetota</taxon>
        <taxon>Actinomycetes</taxon>
        <taxon>Kitasatosporales</taxon>
        <taxon>Streptomycetaceae</taxon>
        <taxon>Streptomyces</taxon>
    </lineage>
</organism>
<dbReference type="AlphaFoldDB" id="A0A640TAE2"/>